<feature type="compositionally biased region" description="Polar residues" evidence="1">
    <location>
        <begin position="1"/>
        <end position="20"/>
    </location>
</feature>
<feature type="region of interest" description="Disordered" evidence="1">
    <location>
        <begin position="42"/>
        <end position="95"/>
    </location>
</feature>
<dbReference type="Proteomes" id="UP000008810">
    <property type="component" value="Chromosome 1"/>
</dbReference>
<reference evidence="2" key="2">
    <citation type="submission" date="2017-06" db="EMBL/GenBank/DDBJ databases">
        <title>WGS assembly of Brachypodium distachyon.</title>
        <authorList>
            <consortium name="The International Brachypodium Initiative"/>
            <person name="Lucas S."/>
            <person name="Harmon-Smith M."/>
            <person name="Lail K."/>
            <person name="Tice H."/>
            <person name="Grimwood J."/>
            <person name="Bruce D."/>
            <person name="Barry K."/>
            <person name="Shu S."/>
            <person name="Lindquist E."/>
            <person name="Wang M."/>
            <person name="Pitluck S."/>
            <person name="Vogel J.P."/>
            <person name="Garvin D.F."/>
            <person name="Mockler T.C."/>
            <person name="Schmutz J."/>
            <person name="Rokhsar D."/>
            <person name="Bevan M.W."/>
        </authorList>
    </citation>
    <scope>NUCLEOTIDE SEQUENCE</scope>
    <source>
        <strain evidence="2">Bd21</strain>
    </source>
</reference>
<dbReference type="EnsemblPlants" id="KQK18374">
    <property type="protein sequence ID" value="KQK18374"/>
    <property type="gene ID" value="BRADI_1g41996v3"/>
</dbReference>
<evidence type="ECO:0000313" key="2">
    <source>
        <dbReference type="EMBL" id="KQK18374.1"/>
    </source>
</evidence>
<dbReference type="EMBL" id="CM000880">
    <property type="protein sequence ID" value="KQK18374.1"/>
    <property type="molecule type" value="Genomic_DNA"/>
</dbReference>
<gene>
    <name evidence="2" type="ORF">BRADI_1g41996v3</name>
</gene>
<reference evidence="3" key="3">
    <citation type="submission" date="2018-08" db="UniProtKB">
        <authorList>
            <consortium name="EnsemblPlants"/>
        </authorList>
    </citation>
    <scope>IDENTIFICATION</scope>
    <source>
        <strain evidence="3">cv. Bd21</strain>
    </source>
</reference>
<proteinExistence type="predicted"/>
<keyword evidence="4" id="KW-1185">Reference proteome</keyword>
<reference evidence="2 3" key="1">
    <citation type="journal article" date="2010" name="Nature">
        <title>Genome sequencing and analysis of the model grass Brachypodium distachyon.</title>
        <authorList>
            <consortium name="International Brachypodium Initiative"/>
        </authorList>
    </citation>
    <scope>NUCLEOTIDE SEQUENCE [LARGE SCALE GENOMIC DNA]</scope>
    <source>
        <strain evidence="2 3">Bd21</strain>
    </source>
</reference>
<evidence type="ECO:0000313" key="4">
    <source>
        <dbReference type="Proteomes" id="UP000008810"/>
    </source>
</evidence>
<accession>A0A0Q3NLN2</accession>
<sequence length="124" mass="14204">MHFSRSPQRSGSPLVTSQNYIDLPPCPNRYARHFRNNYIDCHRRPPPPPPWRNPSRRHPPRCSLRPYPPLGTAYSRPRVRSPAPPSSLPSWPPPPCNAGISEGARLVGRFTRRSLINSYTAENW</sequence>
<dbReference type="AlphaFoldDB" id="A0A0Q3NLN2"/>
<dbReference type="ExpressionAtlas" id="A0A0Q3NLN2">
    <property type="expression patterns" value="baseline and differential"/>
</dbReference>
<dbReference type="Gramene" id="KQK18374">
    <property type="protein sequence ID" value="KQK18374"/>
    <property type="gene ID" value="BRADI_1g41996v3"/>
</dbReference>
<organism evidence="2">
    <name type="scientific">Brachypodium distachyon</name>
    <name type="common">Purple false brome</name>
    <name type="synonym">Trachynia distachya</name>
    <dbReference type="NCBI Taxonomy" id="15368"/>
    <lineage>
        <taxon>Eukaryota</taxon>
        <taxon>Viridiplantae</taxon>
        <taxon>Streptophyta</taxon>
        <taxon>Embryophyta</taxon>
        <taxon>Tracheophyta</taxon>
        <taxon>Spermatophyta</taxon>
        <taxon>Magnoliopsida</taxon>
        <taxon>Liliopsida</taxon>
        <taxon>Poales</taxon>
        <taxon>Poaceae</taxon>
        <taxon>BOP clade</taxon>
        <taxon>Pooideae</taxon>
        <taxon>Stipodae</taxon>
        <taxon>Brachypodieae</taxon>
        <taxon>Brachypodium</taxon>
    </lineage>
</organism>
<protein>
    <submittedName>
        <fullName evidence="2 3">Uncharacterized protein</fullName>
    </submittedName>
</protein>
<evidence type="ECO:0000256" key="1">
    <source>
        <dbReference type="SAM" id="MobiDB-lite"/>
    </source>
</evidence>
<name>A0A0Q3NLN2_BRADI</name>
<evidence type="ECO:0000313" key="3">
    <source>
        <dbReference type="EnsemblPlants" id="KQK18374"/>
    </source>
</evidence>
<feature type="region of interest" description="Disordered" evidence="1">
    <location>
        <begin position="1"/>
        <end position="22"/>
    </location>
</feature>
<feature type="compositionally biased region" description="Pro residues" evidence="1">
    <location>
        <begin position="82"/>
        <end position="95"/>
    </location>
</feature>